<evidence type="ECO:0000313" key="5">
    <source>
        <dbReference type="Proteomes" id="UP000190150"/>
    </source>
</evidence>
<feature type="signal peptide" evidence="2">
    <location>
        <begin position="1"/>
        <end position="20"/>
    </location>
</feature>
<dbReference type="STRING" id="1513896.SAMN05660841_01542"/>
<keyword evidence="4" id="KW-0326">Glycosidase</keyword>
<dbReference type="OrthoDB" id="6281169at2"/>
<sequence length="638" mass="72433">MNLKHILSIFFLILFYGARAQNKPISHVTTHDRTTIICDPITAANPYPAWGIFPNKNASIRKMTMHVTLGSPDSLNTAHWDYLDHIILRRKGGTNGPELNYELGRMLTPYGSIFNKGWSWKWQVDVTDFAPLLRDSVEIVYVHTGYEDKTVGWALSIDFDILYGPPVVEYLGMEPLWNKAYKYGDPNEKIEAHLLPINYESKNGATLSRIRIQHTGHGMDRPRGCSEFCSRWREISLNGKLVDKRDMWKKCGDNPLYPQGGTWIYDRAYWCPGDLQQPDIIDMFTKPGKHQVSLIMEPYVATDNIQATENISSFLFHYKAPKQKTDVAIETIMVPSDEQRFSRLNPASSGPRISFRNLGAAPLHSLIIVYGTKGFPDKTFHWKGNLPFNQVADVQLPGIIQEHDGKNVFHLTLNQPNGKKDAWTGDNYTQTTFTAPPRFPSEFVLQLLTNKNPEDNSVFLINAQKDTIYQKMANQLTAETLYTDTIRLSEGNHSLLLIDTAGNGLQFWAQPQKGDGHLRLFDMAGNLIHAFESDCGSGEMFSFKATDGFSMDTTTARHAFSLYPRSVTDQTQLTVVSNKLSDLRVQITVDGVLWQRHEYKAVKNATYNYDLTHLPKGRIVVEAFTNGISRFKGRINKR</sequence>
<evidence type="ECO:0000313" key="4">
    <source>
        <dbReference type="EMBL" id="SKB62008.1"/>
    </source>
</evidence>
<feature type="chain" id="PRO_5012933700" evidence="2">
    <location>
        <begin position="21"/>
        <end position="638"/>
    </location>
</feature>
<evidence type="ECO:0000259" key="3">
    <source>
        <dbReference type="Pfam" id="PF09113"/>
    </source>
</evidence>
<dbReference type="AlphaFoldDB" id="A0A1T5CR77"/>
<name>A0A1T5CR77_9SPHI</name>
<evidence type="ECO:0000256" key="1">
    <source>
        <dbReference type="ARBA" id="ARBA00023157"/>
    </source>
</evidence>
<evidence type="ECO:0000256" key="2">
    <source>
        <dbReference type="SAM" id="SignalP"/>
    </source>
</evidence>
<dbReference type="Pfam" id="PF09113">
    <property type="entry name" value="N-glycanase_C"/>
    <property type="match status" value="1"/>
</dbReference>
<dbReference type="EMBL" id="FUZF01000004">
    <property type="protein sequence ID" value="SKB62008.1"/>
    <property type="molecule type" value="Genomic_DNA"/>
</dbReference>
<feature type="domain" description="Peptide-N-glycosidase F C-terminal" evidence="3">
    <location>
        <begin position="195"/>
        <end position="314"/>
    </location>
</feature>
<accession>A0A1T5CR77</accession>
<dbReference type="Proteomes" id="UP000190150">
    <property type="component" value="Unassembled WGS sequence"/>
</dbReference>
<keyword evidence="4" id="KW-0378">Hydrolase</keyword>
<protein>
    <submittedName>
        <fullName evidence="4">Peptide-N-glycosidase F, C terminal</fullName>
    </submittedName>
</protein>
<organism evidence="4 5">
    <name type="scientific">Sphingobacterium nematocida</name>
    <dbReference type="NCBI Taxonomy" id="1513896"/>
    <lineage>
        <taxon>Bacteria</taxon>
        <taxon>Pseudomonadati</taxon>
        <taxon>Bacteroidota</taxon>
        <taxon>Sphingobacteriia</taxon>
        <taxon>Sphingobacteriales</taxon>
        <taxon>Sphingobacteriaceae</taxon>
        <taxon>Sphingobacterium</taxon>
    </lineage>
</organism>
<proteinExistence type="predicted"/>
<gene>
    <name evidence="4" type="ORF">SAMN05660841_01542</name>
</gene>
<dbReference type="GO" id="GO:0016798">
    <property type="term" value="F:hydrolase activity, acting on glycosyl bonds"/>
    <property type="evidence" value="ECO:0007669"/>
    <property type="project" value="UniProtKB-KW"/>
</dbReference>
<dbReference type="InterPro" id="IPR014784">
    <property type="entry name" value="Cu2_ascorb_mOase-like_C"/>
</dbReference>
<dbReference type="InterPro" id="IPR008977">
    <property type="entry name" value="PHM/PNGase_F_dom_sf"/>
</dbReference>
<dbReference type="InterPro" id="IPR015197">
    <property type="entry name" value="PngaseF_C"/>
</dbReference>
<keyword evidence="1" id="KW-1015">Disulfide bond</keyword>
<dbReference type="Gene3D" id="2.60.120.230">
    <property type="match status" value="2"/>
</dbReference>
<dbReference type="SUPFAM" id="SSF49742">
    <property type="entry name" value="PHM/PNGase F"/>
    <property type="match status" value="2"/>
</dbReference>
<keyword evidence="5" id="KW-1185">Reference proteome</keyword>
<dbReference type="GO" id="GO:0016715">
    <property type="term" value="F:oxidoreductase activity, acting on paired donors, with incorporation or reduction of molecular oxygen, reduced ascorbate as one donor, and incorporation of one atom of oxygen"/>
    <property type="evidence" value="ECO:0007669"/>
    <property type="project" value="InterPro"/>
</dbReference>
<keyword evidence="2" id="KW-0732">Signal</keyword>
<reference evidence="5" key="1">
    <citation type="submission" date="2017-02" db="EMBL/GenBank/DDBJ databases">
        <authorList>
            <person name="Varghese N."/>
            <person name="Submissions S."/>
        </authorList>
    </citation>
    <scope>NUCLEOTIDE SEQUENCE [LARGE SCALE GENOMIC DNA]</scope>
    <source>
        <strain evidence="5">DSM 24091</strain>
    </source>
</reference>
<dbReference type="RefSeq" id="WP_079642503.1">
    <property type="nucleotide sequence ID" value="NZ_FUZF01000004.1"/>
</dbReference>